<dbReference type="Pfam" id="PF00106">
    <property type="entry name" value="adh_short"/>
    <property type="match status" value="1"/>
</dbReference>
<dbReference type="InterPro" id="IPR002347">
    <property type="entry name" value="SDR_fam"/>
</dbReference>
<dbReference type="GO" id="GO:0005737">
    <property type="term" value="C:cytoplasm"/>
    <property type="evidence" value="ECO:0007669"/>
    <property type="project" value="TreeGrafter"/>
</dbReference>
<evidence type="ECO:0000313" key="1">
    <source>
        <dbReference type="EMBL" id="GMT23532.1"/>
    </source>
</evidence>
<keyword evidence="2" id="KW-1185">Reference proteome</keyword>
<organism evidence="1 2">
    <name type="scientific">Pristionchus fissidentatus</name>
    <dbReference type="NCBI Taxonomy" id="1538716"/>
    <lineage>
        <taxon>Eukaryota</taxon>
        <taxon>Metazoa</taxon>
        <taxon>Ecdysozoa</taxon>
        <taxon>Nematoda</taxon>
        <taxon>Chromadorea</taxon>
        <taxon>Rhabditida</taxon>
        <taxon>Rhabditina</taxon>
        <taxon>Diplogasteromorpha</taxon>
        <taxon>Diplogasteroidea</taxon>
        <taxon>Neodiplogasteridae</taxon>
        <taxon>Pristionchus</taxon>
    </lineage>
</organism>
<dbReference type="SUPFAM" id="SSF51735">
    <property type="entry name" value="NAD(P)-binding Rossmann-fold domains"/>
    <property type="match status" value="1"/>
</dbReference>
<evidence type="ECO:0008006" key="3">
    <source>
        <dbReference type="Google" id="ProtNLM"/>
    </source>
</evidence>
<dbReference type="PRINTS" id="PR00081">
    <property type="entry name" value="GDHRDH"/>
</dbReference>
<accession>A0AAV5W048</accession>
<evidence type="ECO:0000313" key="2">
    <source>
        <dbReference type="Proteomes" id="UP001432322"/>
    </source>
</evidence>
<name>A0AAV5W048_9BILA</name>
<dbReference type="InterPro" id="IPR051468">
    <property type="entry name" value="Fungal_SecMetab_SDRs"/>
</dbReference>
<proteinExistence type="predicted"/>
<dbReference type="GO" id="GO:0016491">
    <property type="term" value="F:oxidoreductase activity"/>
    <property type="evidence" value="ECO:0007669"/>
    <property type="project" value="TreeGrafter"/>
</dbReference>
<dbReference type="InterPro" id="IPR036291">
    <property type="entry name" value="NAD(P)-bd_dom_sf"/>
</dbReference>
<sequence>MVNALVTGSNRGIGLAIVKELLRDKRVKHVFATHRDTAEIKHLKNIKDERLHIIEMDILYDDEIMKVVGDISSIVGTDGLNILINNAAVLYDYDMTGNVLRKLMCSQMEVNSASVVVVTQSFLPLIRRAASNPGGRAIIANITDGMGSIETCDGATSRNATVYRMSKTALNMFTRSFGLDLRKEKIIMIGLCPGKTKTEMGAEKPEFSPDQTAKPIVDGLLNKISMEHASLILDRHLNPVKY</sequence>
<protein>
    <recommendedName>
        <fullName evidence="3">Dehydrogenase</fullName>
    </recommendedName>
</protein>
<gene>
    <name evidence="1" type="ORF">PFISCL1PPCAC_14829</name>
</gene>
<comment type="caution">
    <text evidence="1">The sequence shown here is derived from an EMBL/GenBank/DDBJ whole genome shotgun (WGS) entry which is preliminary data.</text>
</comment>
<reference evidence="1" key="1">
    <citation type="submission" date="2023-10" db="EMBL/GenBank/DDBJ databases">
        <title>Genome assembly of Pristionchus species.</title>
        <authorList>
            <person name="Yoshida K."/>
            <person name="Sommer R.J."/>
        </authorList>
    </citation>
    <scope>NUCLEOTIDE SEQUENCE</scope>
    <source>
        <strain evidence="1">RS5133</strain>
    </source>
</reference>
<dbReference type="PANTHER" id="PTHR43544:SF35">
    <property type="entry name" value="C-FACTOR-RELATED"/>
    <property type="match status" value="1"/>
</dbReference>
<dbReference type="AlphaFoldDB" id="A0AAV5W048"/>
<dbReference type="EMBL" id="BTSY01000004">
    <property type="protein sequence ID" value="GMT23532.1"/>
    <property type="molecule type" value="Genomic_DNA"/>
</dbReference>
<dbReference type="PANTHER" id="PTHR43544">
    <property type="entry name" value="SHORT-CHAIN DEHYDROGENASE/REDUCTASE"/>
    <property type="match status" value="1"/>
</dbReference>
<dbReference type="Gene3D" id="3.40.50.720">
    <property type="entry name" value="NAD(P)-binding Rossmann-like Domain"/>
    <property type="match status" value="1"/>
</dbReference>
<dbReference type="Proteomes" id="UP001432322">
    <property type="component" value="Unassembled WGS sequence"/>
</dbReference>